<sequence>MSSIKSNNTLNKTYIHCFKSSHRDYCQDIDNRIVAVNADRQKLYKGHQTYSSRNVAKLSAFFYALYPLVFVVPPLFGQSLYLLSCPWVYWHSTCYTPLLFHQYIEMSRSEFNHHKIKITHKRAAASKCF</sequence>
<dbReference type="AlphaFoldDB" id="A0A1A9ZIW6"/>
<name>A0A1A9ZIW6_GLOPL</name>
<accession>A0A1A9ZIW6</accession>
<keyword evidence="1" id="KW-0812">Transmembrane</keyword>
<keyword evidence="3" id="KW-1185">Reference proteome</keyword>
<proteinExistence type="predicted"/>
<dbReference type="EnsemblMetazoa" id="GPAI016141-RA">
    <property type="protein sequence ID" value="GPAI016141-PA"/>
    <property type="gene ID" value="GPAI016141"/>
</dbReference>
<protein>
    <submittedName>
        <fullName evidence="2">Uncharacterized protein</fullName>
    </submittedName>
</protein>
<reference evidence="2" key="2">
    <citation type="submission" date="2020-05" db="UniProtKB">
        <authorList>
            <consortium name="EnsemblMetazoa"/>
        </authorList>
    </citation>
    <scope>IDENTIFICATION</scope>
    <source>
        <strain evidence="2">IAEA</strain>
    </source>
</reference>
<keyword evidence="1" id="KW-0472">Membrane</keyword>
<evidence type="ECO:0000313" key="2">
    <source>
        <dbReference type="EnsemblMetazoa" id="GPAI016141-PA"/>
    </source>
</evidence>
<reference evidence="3" key="1">
    <citation type="submission" date="2014-03" db="EMBL/GenBank/DDBJ databases">
        <authorList>
            <person name="Aksoy S."/>
            <person name="Warren W."/>
            <person name="Wilson R.K."/>
        </authorList>
    </citation>
    <scope>NUCLEOTIDE SEQUENCE [LARGE SCALE GENOMIC DNA]</scope>
    <source>
        <strain evidence="3">IAEA</strain>
    </source>
</reference>
<dbReference type="Proteomes" id="UP000092445">
    <property type="component" value="Unassembled WGS sequence"/>
</dbReference>
<keyword evidence="1" id="KW-1133">Transmembrane helix</keyword>
<evidence type="ECO:0000313" key="3">
    <source>
        <dbReference type="Proteomes" id="UP000092445"/>
    </source>
</evidence>
<organism evidence="2 3">
    <name type="scientific">Glossina pallidipes</name>
    <name type="common">Tsetse fly</name>
    <dbReference type="NCBI Taxonomy" id="7398"/>
    <lineage>
        <taxon>Eukaryota</taxon>
        <taxon>Metazoa</taxon>
        <taxon>Ecdysozoa</taxon>
        <taxon>Arthropoda</taxon>
        <taxon>Hexapoda</taxon>
        <taxon>Insecta</taxon>
        <taxon>Pterygota</taxon>
        <taxon>Neoptera</taxon>
        <taxon>Endopterygota</taxon>
        <taxon>Diptera</taxon>
        <taxon>Brachycera</taxon>
        <taxon>Muscomorpha</taxon>
        <taxon>Hippoboscoidea</taxon>
        <taxon>Glossinidae</taxon>
        <taxon>Glossina</taxon>
    </lineage>
</organism>
<feature type="transmembrane region" description="Helical" evidence="1">
    <location>
        <begin position="60"/>
        <end position="81"/>
    </location>
</feature>
<dbReference type="VEuPathDB" id="VectorBase:GPAI016141"/>
<evidence type="ECO:0000256" key="1">
    <source>
        <dbReference type="SAM" id="Phobius"/>
    </source>
</evidence>